<evidence type="ECO:0000256" key="11">
    <source>
        <dbReference type="RuleBase" id="RU003657"/>
    </source>
</evidence>
<keyword evidence="7 11" id="KW-0368">Histidine biosynthesis</keyword>
<evidence type="ECO:0000313" key="14">
    <source>
        <dbReference type="Proteomes" id="UP000094236"/>
    </source>
</evidence>
<evidence type="ECO:0000256" key="3">
    <source>
        <dbReference type="ARBA" id="ARBA00009667"/>
    </source>
</evidence>
<dbReference type="Gene3D" id="3.20.20.70">
    <property type="entry name" value="Aldolase class I"/>
    <property type="match status" value="1"/>
</dbReference>
<dbReference type="EMBL" id="KV454011">
    <property type="protein sequence ID" value="ODV97614.1"/>
    <property type="molecule type" value="Genomic_DNA"/>
</dbReference>
<reference evidence="14" key="1">
    <citation type="submission" date="2016-05" db="EMBL/GenBank/DDBJ databases">
        <title>Comparative genomics of biotechnologically important yeasts.</title>
        <authorList>
            <consortium name="DOE Joint Genome Institute"/>
            <person name="Riley R."/>
            <person name="Haridas S."/>
            <person name="Wolfe K.H."/>
            <person name="Lopes M.R."/>
            <person name="Hittinger C.T."/>
            <person name="Goker M."/>
            <person name="Salamov A."/>
            <person name="Wisecaver J."/>
            <person name="Long T.M."/>
            <person name="Aerts A.L."/>
            <person name="Barry K."/>
            <person name="Choi C."/>
            <person name="Clum A."/>
            <person name="Coughlan A.Y."/>
            <person name="Deshpande S."/>
            <person name="Douglass A.P."/>
            <person name="Hanson S.J."/>
            <person name="Klenk H.-P."/>
            <person name="Labutti K."/>
            <person name="Lapidus A."/>
            <person name="Lindquist E."/>
            <person name="Lipzen A."/>
            <person name="Meier-Kolthoff J.P."/>
            <person name="Ohm R.A."/>
            <person name="Otillar R.P."/>
            <person name="Pangilinan J."/>
            <person name="Peng Y."/>
            <person name="Rokas A."/>
            <person name="Rosa C.A."/>
            <person name="Scheuner C."/>
            <person name="Sibirny A.A."/>
            <person name="Slot J.C."/>
            <person name="Stielow J.B."/>
            <person name="Sun H."/>
            <person name="Kurtzman C.P."/>
            <person name="Blackwell M."/>
            <person name="Grigoriev I.V."/>
            <person name="Jeffries T.W."/>
        </authorList>
    </citation>
    <scope>NUCLEOTIDE SEQUENCE [LARGE SCALE GENOMIC DNA]</scope>
    <source>
        <strain evidence="14">NRRL Y-2460</strain>
    </source>
</reference>
<dbReference type="EC" id="5.3.1.16" evidence="4 12"/>
<dbReference type="UniPathway" id="UPA00031">
    <property type="reaction ID" value="UER00009"/>
</dbReference>
<dbReference type="PANTHER" id="PTHR43090">
    <property type="entry name" value="1-(5-PHOSPHORIBOSYL)-5-[(5-PHOSPHORIBOSYLAMINO)METHYLIDENEAMINO] IMIDAZOLE-4-CARBOXAMIDE ISOMERASE"/>
    <property type="match status" value="1"/>
</dbReference>
<dbReference type="InterPro" id="IPR044524">
    <property type="entry name" value="Isoase_HisA-like"/>
</dbReference>
<protein>
    <recommendedName>
        <fullName evidence="5 12">1-(5-phosphoribosyl)-5-[(5-phosphoribosylamino)methylideneamino] imidazole-4-carboxamide isomerase</fullName>
        <ecNumber evidence="4 12">5.3.1.16</ecNumber>
    </recommendedName>
    <alternativeName>
        <fullName evidence="10 12">5-proFAR isomerase</fullName>
    </alternativeName>
    <alternativeName>
        <fullName evidence="9 12">Phosphoribosylformimino-5-aminoimidazole carboxamide ribotide isomerase</fullName>
    </alternativeName>
</protein>
<dbReference type="CDD" id="cd04723">
    <property type="entry name" value="HisA_HisF"/>
    <property type="match status" value="1"/>
</dbReference>
<name>A0A1E4U0U8_PACTA</name>
<keyword evidence="14" id="KW-1185">Reference proteome</keyword>
<dbReference type="InterPro" id="IPR011858">
    <property type="entry name" value="His6/HISN3"/>
</dbReference>
<evidence type="ECO:0000313" key="13">
    <source>
        <dbReference type="EMBL" id="ODV97614.1"/>
    </source>
</evidence>
<evidence type="ECO:0000256" key="7">
    <source>
        <dbReference type="ARBA" id="ARBA00023102"/>
    </source>
</evidence>
<gene>
    <name evidence="13" type="ORF">PACTADRAFT_73328</name>
</gene>
<dbReference type="OrthoDB" id="446074at2759"/>
<evidence type="ECO:0000256" key="10">
    <source>
        <dbReference type="ARBA" id="ARBA00031376"/>
    </source>
</evidence>
<sequence length="249" mass="27869">MTRFRGCIDIHSGQVKQIVGGTLSRDDLNGVDNKLSTNFVSTRPSSYYANLYKENNITGTHVIKLGTNEANDRVALEALRAWPDALQIGGSINDGNAKYWIENGASHVIITSWLFPDGKFSLERLEQISNKVGSKHLVIDLSCRCKISNNGEIQWFVAINKWQTITDKQLSMEFFKELSPYCDEFLVHAADVEGLCKGIDQNLVSMLGKWCNDKPVTYAGGANSLSDLTLVEKLSQIIPLWYHLLKDLQ</sequence>
<evidence type="ECO:0000256" key="1">
    <source>
        <dbReference type="ARBA" id="ARBA00000901"/>
    </source>
</evidence>
<dbReference type="InterPro" id="IPR011060">
    <property type="entry name" value="RibuloseP-bd_barrel"/>
</dbReference>
<evidence type="ECO:0000256" key="8">
    <source>
        <dbReference type="ARBA" id="ARBA00023235"/>
    </source>
</evidence>
<comment type="pathway">
    <text evidence="2 12">Amino-acid biosynthesis; L-histidine biosynthesis; L-histidine from 5-phospho-alpha-D-ribose 1-diphosphate: step 4/9.</text>
</comment>
<evidence type="ECO:0000256" key="2">
    <source>
        <dbReference type="ARBA" id="ARBA00005133"/>
    </source>
</evidence>
<keyword evidence="8 12" id="KW-0413">Isomerase</keyword>
<organism evidence="13 14">
    <name type="scientific">Pachysolen tannophilus NRRL Y-2460</name>
    <dbReference type="NCBI Taxonomy" id="669874"/>
    <lineage>
        <taxon>Eukaryota</taxon>
        <taxon>Fungi</taxon>
        <taxon>Dikarya</taxon>
        <taxon>Ascomycota</taxon>
        <taxon>Saccharomycotina</taxon>
        <taxon>Pichiomycetes</taxon>
        <taxon>Pachysolenaceae</taxon>
        <taxon>Pachysolen</taxon>
    </lineage>
</organism>
<evidence type="ECO:0000256" key="6">
    <source>
        <dbReference type="ARBA" id="ARBA00022605"/>
    </source>
</evidence>
<accession>A0A1E4U0U8</accession>
<dbReference type="InterPro" id="IPR006062">
    <property type="entry name" value="His_biosynth"/>
</dbReference>
<dbReference type="STRING" id="669874.A0A1E4U0U8"/>
<dbReference type="GO" id="GO:0000105">
    <property type="term" value="P:L-histidine biosynthetic process"/>
    <property type="evidence" value="ECO:0007669"/>
    <property type="project" value="UniProtKB-UniPathway"/>
</dbReference>
<proteinExistence type="inferred from homology"/>
<dbReference type="InterPro" id="IPR013785">
    <property type="entry name" value="Aldolase_TIM"/>
</dbReference>
<dbReference type="AlphaFoldDB" id="A0A1E4U0U8"/>
<keyword evidence="12" id="KW-0963">Cytoplasm</keyword>
<dbReference type="Proteomes" id="UP000094236">
    <property type="component" value="Unassembled WGS sequence"/>
</dbReference>
<dbReference type="GO" id="GO:0003949">
    <property type="term" value="F:1-(5-phosphoribosyl)-5-[(5-phosphoribosylamino)methylideneamino]imidazole-4-carboxamide isomerase activity"/>
    <property type="evidence" value="ECO:0007669"/>
    <property type="project" value="UniProtKB-EC"/>
</dbReference>
<evidence type="ECO:0000256" key="9">
    <source>
        <dbReference type="ARBA" id="ARBA00030547"/>
    </source>
</evidence>
<evidence type="ECO:0000256" key="5">
    <source>
        <dbReference type="ARBA" id="ARBA00018464"/>
    </source>
</evidence>
<evidence type="ECO:0000256" key="12">
    <source>
        <dbReference type="RuleBase" id="RU364022"/>
    </source>
</evidence>
<dbReference type="NCBIfam" id="TIGR02129">
    <property type="entry name" value="hisA_euk"/>
    <property type="match status" value="1"/>
</dbReference>
<dbReference type="SUPFAM" id="SSF51366">
    <property type="entry name" value="Ribulose-phoshate binding barrel"/>
    <property type="match status" value="1"/>
</dbReference>
<comment type="similarity">
    <text evidence="3 11">Belongs to the HisA/HisF family.</text>
</comment>
<keyword evidence="6 11" id="KW-0028">Amino-acid biosynthesis</keyword>
<comment type="subcellular location">
    <subcellularLocation>
        <location evidence="12">Cytoplasm</location>
    </subcellularLocation>
</comment>
<dbReference type="GO" id="GO:0005737">
    <property type="term" value="C:cytoplasm"/>
    <property type="evidence" value="ECO:0007669"/>
    <property type="project" value="UniProtKB-SubCell"/>
</dbReference>
<dbReference type="PANTHER" id="PTHR43090:SF2">
    <property type="entry name" value="1-(5-PHOSPHORIBOSYL)-5-[(5-PHOSPHORIBOSYLAMINO)METHYLIDENEAMINO] IMIDAZOLE-4-CARBOXAMIDE ISOMERASE"/>
    <property type="match status" value="1"/>
</dbReference>
<dbReference type="Pfam" id="PF00977">
    <property type="entry name" value="His_biosynth"/>
    <property type="match status" value="1"/>
</dbReference>
<evidence type="ECO:0000256" key="4">
    <source>
        <dbReference type="ARBA" id="ARBA00012550"/>
    </source>
</evidence>
<comment type="catalytic activity">
    <reaction evidence="1 12">
        <text>1-(5-phospho-beta-D-ribosyl)-5-[(5-phospho-beta-D-ribosylamino)methylideneamino]imidazole-4-carboxamide = 5-[(5-phospho-1-deoxy-D-ribulos-1-ylimino)methylamino]-1-(5-phospho-beta-D-ribosyl)imidazole-4-carboxamide</text>
        <dbReference type="Rhea" id="RHEA:15469"/>
        <dbReference type="ChEBI" id="CHEBI:58435"/>
        <dbReference type="ChEBI" id="CHEBI:58525"/>
        <dbReference type="EC" id="5.3.1.16"/>
    </reaction>
</comment>
<dbReference type="GO" id="GO:0000162">
    <property type="term" value="P:L-tryptophan biosynthetic process"/>
    <property type="evidence" value="ECO:0007669"/>
    <property type="project" value="TreeGrafter"/>
</dbReference>